<evidence type="ECO:0000256" key="9">
    <source>
        <dbReference type="ARBA" id="ARBA00023180"/>
    </source>
</evidence>
<dbReference type="GO" id="GO:0016020">
    <property type="term" value="C:membrane"/>
    <property type="evidence" value="ECO:0007669"/>
    <property type="project" value="UniProtKB-SubCell"/>
</dbReference>
<keyword evidence="4" id="KW-0808">Transferase</keyword>
<protein>
    <submittedName>
        <fullName evidence="12">Beta-1 3-galactosyl-O-glycosyl-glycoprotein beta-1 6-N-acetylglucosaminyltransferase</fullName>
    </submittedName>
</protein>
<gene>
    <name evidence="12" type="ORF">Bpfe_001706</name>
</gene>
<keyword evidence="5 11" id="KW-0812">Transmembrane</keyword>
<comment type="pathway">
    <text evidence="2">Protein modification; protein glycosylation.</text>
</comment>
<dbReference type="InterPro" id="IPR003406">
    <property type="entry name" value="Glyco_trans_14"/>
</dbReference>
<dbReference type="PANTHER" id="PTHR19297">
    <property type="entry name" value="GLYCOSYLTRANSFERASE 14 FAMILY MEMBER"/>
    <property type="match status" value="1"/>
</dbReference>
<keyword evidence="6" id="KW-0735">Signal-anchor</keyword>
<keyword evidence="3" id="KW-0328">Glycosyltransferase</keyword>
<keyword evidence="7 11" id="KW-1133">Transmembrane helix</keyword>
<dbReference type="GO" id="GO:0008375">
    <property type="term" value="F:acetylglucosaminyltransferase activity"/>
    <property type="evidence" value="ECO:0007669"/>
    <property type="project" value="TreeGrafter"/>
</dbReference>
<keyword evidence="8 11" id="KW-0472">Membrane</keyword>
<dbReference type="AlphaFoldDB" id="A0AAD8C9T6"/>
<keyword evidence="13" id="KW-1185">Reference proteome</keyword>
<evidence type="ECO:0000256" key="8">
    <source>
        <dbReference type="ARBA" id="ARBA00023136"/>
    </source>
</evidence>
<dbReference type="Pfam" id="PF02485">
    <property type="entry name" value="Branch"/>
    <property type="match status" value="1"/>
</dbReference>
<evidence type="ECO:0000256" key="5">
    <source>
        <dbReference type="ARBA" id="ARBA00022692"/>
    </source>
</evidence>
<evidence type="ECO:0000256" key="11">
    <source>
        <dbReference type="SAM" id="Phobius"/>
    </source>
</evidence>
<evidence type="ECO:0000256" key="7">
    <source>
        <dbReference type="ARBA" id="ARBA00022989"/>
    </source>
</evidence>
<proteinExistence type="inferred from homology"/>
<dbReference type="Proteomes" id="UP001233172">
    <property type="component" value="Unassembled WGS sequence"/>
</dbReference>
<comment type="similarity">
    <text evidence="10">Belongs to the glycosyltransferase 14 family.</text>
</comment>
<evidence type="ECO:0000256" key="1">
    <source>
        <dbReference type="ARBA" id="ARBA00004606"/>
    </source>
</evidence>
<dbReference type="PANTHER" id="PTHR19297:SF191">
    <property type="entry name" value="PROTEIN XYLOSYLTRANSFERASE"/>
    <property type="match status" value="1"/>
</dbReference>
<evidence type="ECO:0000313" key="13">
    <source>
        <dbReference type="Proteomes" id="UP001233172"/>
    </source>
</evidence>
<dbReference type="EMBL" id="JASAOG010000004">
    <property type="protein sequence ID" value="KAK0068743.1"/>
    <property type="molecule type" value="Genomic_DNA"/>
</dbReference>
<comment type="subcellular location">
    <subcellularLocation>
        <location evidence="1">Membrane</location>
        <topology evidence="1">Single-pass type II membrane protein</topology>
    </subcellularLocation>
</comment>
<reference evidence="12" key="1">
    <citation type="journal article" date="2023" name="PLoS Negl. Trop. Dis.">
        <title>A genome sequence for Biomphalaria pfeifferi, the major vector snail for the human-infecting parasite Schistosoma mansoni.</title>
        <authorList>
            <person name="Bu L."/>
            <person name="Lu L."/>
            <person name="Laidemitt M.R."/>
            <person name="Zhang S.M."/>
            <person name="Mutuku M."/>
            <person name="Mkoji G."/>
            <person name="Steinauer M."/>
            <person name="Loker E.S."/>
        </authorList>
    </citation>
    <scope>NUCLEOTIDE SEQUENCE</scope>
    <source>
        <strain evidence="12">KasaAsao</strain>
    </source>
</reference>
<evidence type="ECO:0000313" key="12">
    <source>
        <dbReference type="EMBL" id="KAK0068743.1"/>
    </source>
</evidence>
<evidence type="ECO:0000256" key="6">
    <source>
        <dbReference type="ARBA" id="ARBA00022968"/>
    </source>
</evidence>
<accession>A0AAD8C9T6</accession>
<evidence type="ECO:0000256" key="4">
    <source>
        <dbReference type="ARBA" id="ARBA00022679"/>
    </source>
</evidence>
<organism evidence="12 13">
    <name type="scientific">Biomphalaria pfeifferi</name>
    <name type="common">Bloodfluke planorb</name>
    <name type="synonym">Freshwater snail</name>
    <dbReference type="NCBI Taxonomy" id="112525"/>
    <lineage>
        <taxon>Eukaryota</taxon>
        <taxon>Metazoa</taxon>
        <taxon>Spiralia</taxon>
        <taxon>Lophotrochozoa</taxon>
        <taxon>Mollusca</taxon>
        <taxon>Gastropoda</taxon>
        <taxon>Heterobranchia</taxon>
        <taxon>Euthyneura</taxon>
        <taxon>Panpulmonata</taxon>
        <taxon>Hygrophila</taxon>
        <taxon>Lymnaeoidea</taxon>
        <taxon>Planorbidae</taxon>
        <taxon>Biomphalaria</taxon>
    </lineage>
</organism>
<evidence type="ECO:0000256" key="10">
    <source>
        <dbReference type="ARBA" id="ARBA00038150"/>
    </source>
</evidence>
<sequence length="479" mass="55453">MSQEDSMTPVRLNIYNVNRLLTLVLLILTIGTAIYILKLCYTYELSSLRIALTGRSNQCSDQDDSTKINSPPTILLSDTKYKSVKHYHSRTLQFSKEFHCGKLFEADEMEQERAMLFTKLHQNQFQTLAESIVPSMLSDCPAFKEIRGYRLDSGQQEEEEFPLAYIILVHRDFEHLERLLRALYRPQHTFCIHVDAKASEHLKKAVSLLVGCFKNMALASEAHTIIYAHISRLAADITCMKDLLELDSKWKYVINYAATEFPLRTNLETVKILKSLNGKNDIHESYKARIKDRFKSEYSVINGKMTASKVTMAPPPYNLTITKGQAYNSFTREFVEWVLTEQIPRDFFTWSEKTYSPDEHYWGTLNNLYHNQFLNTPGGFQGEPDKKGYITKFISWQYRNARHKCQGQIIHSICVFSSLDLPTIMVQMHLAANKFDLTYDPIAYACIEELHTNKTLANVPLNRAFYKNLHFVKYTVGHK</sequence>
<name>A0AAD8C9T6_BIOPF</name>
<feature type="transmembrane region" description="Helical" evidence="11">
    <location>
        <begin position="20"/>
        <end position="41"/>
    </location>
</feature>
<evidence type="ECO:0000256" key="3">
    <source>
        <dbReference type="ARBA" id="ARBA00022676"/>
    </source>
</evidence>
<evidence type="ECO:0000256" key="2">
    <source>
        <dbReference type="ARBA" id="ARBA00004922"/>
    </source>
</evidence>
<comment type="caution">
    <text evidence="12">The sequence shown here is derived from an EMBL/GenBank/DDBJ whole genome shotgun (WGS) entry which is preliminary data.</text>
</comment>
<keyword evidence="9" id="KW-0325">Glycoprotein</keyword>
<reference evidence="12" key="2">
    <citation type="submission" date="2023-04" db="EMBL/GenBank/DDBJ databases">
        <authorList>
            <person name="Bu L."/>
            <person name="Lu L."/>
            <person name="Laidemitt M.R."/>
            <person name="Zhang S.M."/>
            <person name="Mutuku M."/>
            <person name="Mkoji G."/>
            <person name="Steinauer M."/>
            <person name="Loker E.S."/>
        </authorList>
    </citation>
    <scope>NUCLEOTIDE SEQUENCE</scope>
    <source>
        <strain evidence="12">KasaAsao</strain>
        <tissue evidence="12">Whole Snail</tissue>
    </source>
</reference>